<sequence length="319" mass="37646">MPTERYLQLRQEGVKDMHNNELLRACREDNQLLDDFLKENKDFVFSTIIKYKGNIDDLRKKFRIEEEELLQNANIGVITALRDFDFDRGIKFTTFAVRPILWEINQLLYNDAWLVKVSRGSVDILGRIKEIEDTLGYLPPDEEIAQILKVPVDRIQDINRFTGDIDRIDGMENFEVCDMAREDEDEIVNRVYVEQMLEDACLDEREKEIIDLLVEGLNNSQIAERLKVYPMTINRSINRIRNKIENANFEDRRISKYEQEIQLVAEEIIELGYLIDIDDMKDLLEVCGFDTSDFTQRILYYIRQKAVQRTELELEDAVS</sequence>
<dbReference type="GO" id="GO:0016987">
    <property type="term" value="F:sigma factor activity"/>
    <property type="evidence" value="ECO:0007669"/>
    <property type="project" value="UniProtKB-KW"/>
</dbReference>
<dbReference type="AlphaFoldDB" id="A0A7H0YH37"/>
<dbReference type="EMBL" id="CP061173">
    <property type="protein sequence ID" value="QNR70395.1"/>
    <property type="molecule type" value="Genomic_DNA"/>
</dbReference>
<keyword evidence="4" id="KW-0804">Transcription</keyword>
<evidence type="ECO:0000256" key="3">
    <source>
        <dbReference type="ARBA" id="ARBA00023125"/>
    </source>
</evidence>
<keyword evidence="5" id="KW-0175">Coiled coil</keyword>
<proteinExistence type="predicted"/>
<protein>
    <submittedName>
        <fullName evidence="7">Sigma-70 family RNA polymerase sigma factor</fullName>
    </submittedName>
</protein>
<organism evidence="7 8">
    <name type="scientific">Paenibacillus peoriae</name>
    <dbReference type="NCBI Taxonomy" id="59893"/>
    <lineage>
        <taxon>Bacteria</taxon>
        <taxon>Bacillati</taxon>
        <taxon>Bacillota</taxon>
        <taxon>Bacilli</taxon>
        <taxon>Bacillales</taxon>
        <taxon>Paenibacillaceae</taxon>
        <taxon>Paenibacillus</taxon>
    </lineage>
</organism>
<evidence type="ECO:0000256" key="5">
    <source>
        <dbReference type="SAM" id="Coils"/>
    </source>
</evidence>
<dbReference type="PANTHER" id="PTHR30385">
    <property type="entry name" value="SIGMA FACTOR F FLAGELLAR"/>
    <property type="match status" value="1"/>
</dbReference>
<dbReference type="GO" id="GO:0003677">
    <property type="term" value="F:DNA binding"/>
    <property type="evidence" value="ECO:0007669"/>
    <property type="project" value="UniProtKB-KW"/>
</dbReference>
<evidence type="ECO:0000259" key="6">
    <source>
        <dbReference type="PROSITE" id="PS00622"/>
    </source>
</evidence>
<dbReference type="Pfam" id="PF00196">
    <property type="entry name" value="GerE"/>
    <property type="match status" value="1"/>
</dbReference>
<keyword evidence="1" id="KW-0805">Transcription regulation</keyword>
<keyword evidence="3" id="KW-0238">DNA-binding</keyword>
<evidence type="ECO:0000256" key="2">
    <source>
        <dbReference type="ARBA" id="ARBA00023082"/>
    </source>
</evidence>
<dbReference type="InterPro" id="IPR013325">
    <property type="entry name" value="RNA_pol_sigma_r2"/>
</dbReference>
<dbReference type="InterPro" id="IPR016032">
    <property type="entry name" value="Sig_transdc_resp-reg_C-effctor"/>
</dbReference>
<evidence type="ECO:0000256" key="4">
    <source>
        <dbReference type="ARBA" id="ARBA00023163"/>
    </source>
</evidence>
<evidence type="ECO:0000313" key="8">
    <source>
        <dbReference type="Proteomes" id="UP000516384"/>
    </source>
</evidence>
<geneLocation type="plasmid" evidence="7 8">
    <name>pPlas1</name>
</geneLocation>
<dbReference type="PRINTS" id="PR00038">
    <property type="entry name" value="HTHLUXR"/>
</dbReference>
<dbReference type="NCBIfam" id="TIGR02937">
    <property type="entry name" value="sigma70-ECF"/>
    <property type="match status" value="1"/>
</dbReference>
<name>A0A7H0YH37_9BACL</name>
<dbReference type="SUPFAM" id="SSF88946">
    <property type="entry name" value="Sigma2 domain of RNA polymerase sigma factors"/>
    <property type="match status" value="1"/>
</dbReference>
<feature type="coiled-coil region" evidence="5">
    <location>
        <begin position="240"/>
        <end position="267"/>
    </location>
</feature>
<accession>A0A7H0YH37</accession>
<dbReference type="InterPro" id="IPR014284">
    <property type="entry name" value="RNA_pol_sigma-70_dom"/>
</dbReference>
<feature type="domain" description="HTH luxR-type" evidence="6">
    <location>
        <begin position="216"/>
        <end position="243"/>
    </location>
</feature>
<evidence type="ECO:0000313" key="7">
    <source>
        <dbReference type="EMBL" id="QNR70395.1"/>
    </source>
</evidence>
<keyword evidence="7" id="KW-0614">Plasmid</keyword>
<dbReference type="InterPro" id="IPR000792">
    <property type="entry name" value="Tscrpt_reg_LuxR_C"/>
</dbReference>
<dbReference type="Gene3D" id="1.10.10.10">
    <property type="entry name" value="Winged helix-like DNA-binding domain superfamily/Winged helix DNA-binding domain"/>
    <property type="match status" value="1"/>
</dbReference>
<evidence type="ECO:0000256" key="1">
    <source>
        <dbReference type="ARBA" id="ARBA00023015"/>
    </source>
</evidence>
<gene>
    <name evidence="7" type="ORF">IAQ67_29000</name>
</gene>
<dbReference type="SUPFAM" id="SSF46894">
    <property type="entry name" value="C-terminal effector domain of the bipartite response regulators"/>
    <property type="match status" value="1"/>
</dbReference>
<dbReference type="InterPro" id="IPR036388">
    <property type="entry name" value="WH-like_DNA-bd_sf"/>
</dbReference>
<dbReference type="Gene3D" id="1.20.120.1810">
    <property type="match status" value="1"/>
</dbReference>
<dbReference type="Proteomes" id="UP000516384">
    <property type="component" value="Plasmid pPlas1"/>
</dbReference>
<dbReference type="GO" id="GO:0006352">
    <property type="term" value="P:DNA-templated transcription initiation"/>
    <property type="evidence" value="ECO:0007669"/>
    <property type="project" value="InterPro"/>
</dbReference>
<dbReference type="PROSITE" id="PS00622">
    <property type="entry name" value="HTH_LUXR_1"/>
    <property type="match status" value="1"/>
</dbReference>
<dbReference type="RefSeq" id="WP_190299702.1">
    <property type="nucleotide sequence ID" value="NZ_CP061173.1"/>
</dbReference>
<reference evidence="7 8" key="1">
    <citation type="submission" date="2020-09" db="EMBL/GenBank/DDBJ databases">
        <title>Characterization of Paenibacillus peoriae strain ZF390 with broad-spectrum antimicrobial activity as a potential biocontrol agent.</title>
        <authorList>
            <person name="Li L."/>
            <person name="Zhao Y."/>
            <person name="Li B."/>
            <person name="Xie X."/>
        </authorList>
    </citation>
    <scope>NUCLEOTIDE SEQUENCE [LARGE SCALE GENOMIC DNA]</scope>
    <source>
        <strain evidence="7 8">ZF390</strain>
        <plasmid evidence="7 8">pPlas1</plasmid>
    </source>
</reference>
<keyword evidence="2" id="KW-0731">Sigma factor</keyword>
<dbReference type="SMART" id="SM00421">
    <property type="entry name" value="HTH_LUXR"/>
    <property type="match status" value="1"/>
</dbReference>